<keyword evidence="3 4" id="KW-0548">Nucleotidyltransferase</keyword>
<protein>
    <recommendedName>
        <fullName evidence="4 5">Nicotinamide-nucleotide adenylyltransferase</fullName>
        <ecNumber evidence="4 5">2.7.7.1</ecNumber>
    </recommendedName>
    <alternativeName>
        <fullName evidence="4">NAD(+) diphosphorylase</fullName>
    </alternativeName>
    <alternativeName>
        <fullName evidence="4">NAD(+) pyrophosphorylase</fullName>
    </alternativeName>
    <alternativeName>
        <fullName evidence="4">NMN adenylyltransferase</fullName>
    </alternativeName>
</protein>
<dbReference type="PANTHER" id="PTHR21342:SF0">
    <property type="entry name" value="BIFUNCTIONAL NMN ADENYLYLTRANSFERASE_NUDIX HYDROLASE"/>
    <property type="match status" value="1"/>
</dbReference>
<comment type="subcellular location">
    <subcellularLocation>
        <location evidence="4">Cytoplasm</location>
    </subcellularLocation>
</comment>
<keyword evidence="4" id="KW-0520">NAD</keyword>
<sequence length="178" mass="20667">MHEKTKGVKRALLPGRFQPPHWGHFRLIKWVLERFDEVIIVIGSAQKSHSFSNPFTAGERIEMLRLGLKDVGIDLSRVFMIPVTDIETNFVWPRWVEMFVPRFDCVVSGNPLVARLFFEYGYCVITPPMFDRERYSATVVRRLMLKGDAEWRSLVPPSVAEYIESIGGVERLRRVTEV</sequence>
<dbReference type="GO" id="GO:0005524">
    <property type="term" value="F:ATP binding"/>
    <property type="evidence" value="ECO:0007669"/>
    <property type="project" value="UniProtKB-KW"/>
</dbReference>
<gene>
    <name evidence="7" type="ordered locus">Pyrfu_0208</name>
</gene>
<dbReference type="KEGG" id="pfm:Pyrfu_0208"/>
<evidence type="ECO:0000259" key="6">
    <source>
        <dbReference type="Pfam" id="PF01467"/>
    </source>
</evidence>
<dbReference type="InParanoid" id="G0EEW6"/>
<evidence type="ECO:0000256" key="3">
    <source>
        <dbReference type="ARBA" id="ARBA00022695"/>
    </source>
</evidence>
<dbReference type="HOGENOM" id="CLU_108783_0_0_2"/>
<accession>G0EEW6</accession>
<dbReference type="InterPro" id="IPR014729">
    <property type="entry name" value="Rossmann-like_a/b/a_fold"/>
</dbReference>
<dbReference type="CDD" id="cd02166">
    <property type="entry name" value="NMNAT_Archaea"/>
    <property type="match status" value="1"/>
</dbReference>
<dbReference type="GeneID" id="11139847"/>
<reference evidence="7 8" key="1">
    <citation type="journal article" date="2011" name="Stand. Genomic Sci.">
        <title>Complete genome sequence of the hyperthermophilic chemolithoautotroph Pyrolobus fumarii type strain (1A).</title>
        <authorList>
            <person name="Anderson I."/>
            <person name="Goker M."/>
            <person name="Nolan M."/>
            <person name="Lucas S."/>
            <person name="Hammon N."/>
            <person name="Deshpande S."/>
            <person name="Cheng J.F."/>
            <person name="Tapia R."/>
            <person name="Han C."/>
            <person name="Goodwin L."/>
            <person name="Pitluck S."/>
            <person name="Huntemann M."/>
            <person name="Liolios K."/>
            <person name="Ivanova N."/>
            <person name="Pagani I."/>
            <person name="Mavromatis K."/>
            <person name="Ovchinikova G."/>
            <person name="Pati A."/>
            <person name="Chen A."/>
            <person name="Palaniappan K."/>
            <person name="Land M."/>
            <person name="Hauser L."/>
            <person name="Brambilla E.M."/>
            <person name="Huber H."/>
            <person name="Yasawong M."/>
            <person name="Rohde M."/>
            <person name="Spring S."/>
            <person name="Abt B."/>
            <person name="Sikorski J."/>
            <person name="Wirth R."/>
            <person name="Detter J.C."/>
            <person name="Woyke T."/>
            <person name="Bristow J."/>
            <person name="Eisen J.A."/>
            <person name="Markowitz V."/>
            <person name="Hugenholtz P."/>
            <person name="Kyrpides N.C."/>
            <person name="Klenk H.P."/>
            <person name="Lapidus A."/>
        </authorList>
    </citation>
    <scope>NUCLEOTIDE SEQUENCE [LARGE SCALE GENOMIC DNA]</scope>
    <source>
        <strain evidence="8">DSM 11204 / 1A</strain>
    </source>
</reference>
<dbReference type="InterPro" id="IPR006418">
    <property type="entry name" value="NMN_Atrans_arc"/>
</dbReference>
<dbReference type="Gene3D" id="3.40.50.620">
    <property type="entry name" value="HUPs"/>
    <property type="match status" value="1"/>
</dbReference>
<evidence type="ECO:0000256" key="2">
    <source>
        <dbReference type="ARBA" id="ARBA00022679"/>
    </source>
</evidence>
<comment type="similarity">
    <text evidence="1 4">Belongs to the archaeal NMN adenylyltransferase family.</text>
</comment>
<keyword evidence="2 4" id="KW-0808">Transferase</keyword>
<keyword evidence="4" id="KW-0662">Pyridine nucleotide biosynthesis</keyword>
<keyword evidence="8" id="KW-1185">Reference proteome</keyword>
<evidence type="ECO:0000256" key="5">
    <source>
        <dbReference type="NCBIfam" id="TIGR01527"/>
    </source>
</evidence>
<organism evidence="7 8">
    <name type="scientific">Pyrolobus fumarii (strain DSM 11204 / 1A)</name>
    <dbReference type="NCBI Taxonomy" id="694429"/>
    <lineage>
        <taxon>Archaea</taxon>
        <taxon>Thermoproteota</taxon>
        <taxon>Thermoprotei</taxon>
        <taxon>Desulfurococcales</taxon>
        <taxon>Pyrodictiaceae</taxon>
        <taxon>Pyrolobus</taxon>
    </lineage>
</organism>
<dbReference type="EC" id="2.7.7.1" evidence="4 5"/>
<dbReference type="NCBIfam" id="NF002243">
    <property type="entry name" value="PRK01153.1"/>
    <property type="match status" value="1"/>
</dbReference>
<dbReference type="RefSeq" id="WP_014025757.1">
    <property type="nucleotide sequence ID" value="NC_015931.1"/>
</dbReference>
<dbReference type="FunCoup" id="G0EEW6">
    <property type="interactions" value="6"/>
</dbReference>
<dbReference type="NCBIfam" id="TIGR01527">
    <property type="entry name" value="arch_NMN_Atrans"/>
    <property type="match status" value="1"/>
</dbReference>
<dbReference type="Proteomes" id="UP000001037">
    <property type="component" value="Chromosome"/>
</dbReference>
<dbReference type="GO" id="GO:0000309">
    <property type="term" value="F:nicotinamide-nucleotide adenylyltransferase activity"/>
    <property type="evidence" value="ECO:0007669"/>
    <property type="project" value="UniProtKB-UniRule"/>
</dbReference>
<dbReference type="SUPFAM" id="SSF52374">
    <property type="entry name" value="Nucleotidylyl transferase"/>
    <property type="match status" value="1"/>
</dbReference>
<comment type="pathway">
    <text evidence="4">Cofactor biosynthesis; NAD(+) biosynthesis; NAD(+) from nicotinamide D-ribonucleotide: step 1/1.</text>
</comment>
<proteinExistence type="inferred from homology"/>
<evidence type="ECO:0000313" key="8">
    <source>
        <dbReference type="Proteomes" id="UP000001037"/>
    </source>
</evidence>
<evidence type="ECO:0000256" key="1">
    <source>
        <dbReference type="ARBA" id="ARBA00010124"/>
    </source>
</evidence>
<feature type="domain" description="Cytidyltransferase-like" evidence="6">
    <location>
        <begin position="12"/>
        <end position="142"/>
    </location>
</feature>
<dbReference type="PANTHER" id="PTHR21342">
    <property type="entry name" value="PHOSPHOPANTETHEINE ADENYLYLTRANSFERASE"/>
    <property type="match status" value="1"/>
</dbReference>
<dbReference type="Pfam" id="PF01467">
    <property type="entry name" value="CTP_transf_like"/>
    <property type="match status" value="1"/>
</dbReference>
<dbReference type="eggNOG" id="arCOG00972">
    <property type="taxonomic scope" value="Archaea"/>
</dbReference>
<dbReference type="GO" id="GO:0005737">
    <property type="term" value="C:cytoplasm"/>
    <property type="evidence" value="ECO:0007669"/>
    <property type="project" value="UniProtKB-SubCell"/>
</dbReference>
<comment type="catalytic activity">
    <reaction evidence="4">
        <text>beta-nicotinamide D-ribonucleotide + ATP + H(+) = diphosphate + NAD(+)</text>
        <dbReference type="Rhea" id="RHEA:21360"/>
        <dbReference type="ChEBI" id="CHEBI:14649"/>
        <dbReference type="ChEBI" id="CHEBI:15378"/>
        <dbReference type="ChEBI" id="CHEBI:30616"/>
        <dbReference type="ChEBI" id="CHEBI:33019"/>
        <dbReference type="ChEBI" id="CHEBI:57540"/>
        <dbReference type="EC" id="2.7.7.1"/>
    </reaction>
</comment>
<dbReference type="HAMAP" id="MF_00243">
    <property type="entry name" value="NMN_adenylyltr"/>
    <property type="match status" value="1"/>
</dbReference>
<dbReference type="STRING" id="694429.Pyrfu_0208"/>
<dbReference type="AlphaFoldDB" id="G0EEW6"/>
<dbReference type="OrthoDB" id="264480at2157"/>
<dbReference type="EMBL" id="CP002838">
    <property type="protein sequence ID" value="AEM38080.1"/>
    <property type="molecule type" value="Genomic_DNA"/>
</dbReference>
<keyword evidence="4" id="KW-0067">ATP-binding</keyword>
<dbReference type="InterPro" id="IPR004821">
    <property type="entry name" value="Cyt_trans-like"/>
</dbReference>
<keyword evidence="4" id="KW-0963">Cytoplasm</keyword>
<dbReference type="GO" id="GO:0009435">
    <property type="term" value="P:NAD+ biosynthetic process"/>
    <property type="evidence" value="ECO:0007669"/>
    <property type="project" value="UniProtKB-UniRule"/>
</dbReference>
<dbReference type="UniPathway" id="UPA00253">
    <property type="reaction ID" value="UER00600"/>
</dbReference>
<dbReference type="NCBIfam" id="TIGR00125">
    <property type="entry name" value="cyt_tran_rel"/>
    <property type="match status" value="1"/>
</dbReference>
<keyword evidence="4" id="KW-0547">Nucleotide-binding</keyword>
<evidence type="ECO:0000313" key="7">
    <source>
        <dbReference type="EMBL" id="AEM38080.1"/>
    </source>
</evidence>
<name>G0EEW6_PYRF1</name>
<evidence type="ECO:0000256" key="4">
    <source>
        <dbReference type="HAMAP-Rule" id="MF_00243"/>
    </source>
</evidence>